<dbReference type="Pfam" id="PF02204">
    <property type="entry name" value="VPS9"/>
    <property type="match status" value="1"/>
</dbReference>
<reference evidence="3" key="1">
    <citation type="submission" date="2023-07" db="EMBL/GenBank/DDBJ databases">
        <title>Chromosome-level genome assembly of Artemia franciscana.</title>
        <authorList>
            <person name="Jo E."/>
        </authorList>
    </citation>
    <scope>NUCLEOTIDE SEQUENCE</scope>
    <source>
        <tissue evidence="3">Whole body</tissue>
    </source>
</reference>
<dbReference type="SUPFAM" id="SSF109993">
    <property type="entry name" value="VPS9 domain"/>
    <property type="match status" value="1"/>
</dbReference>
<dbReference type="Proteomes" id="UP001187531">
    <property type="component" value="Unassembled WGS sequence"/>
</dbReference>
<keyword evidence="4" id="KW-1185">Reference proteome</keyword>
<dbReference type="GO" id="GO:0005769">
    <property type="term" value="C:early endosome"/>
    <property type="evidence" value="ECO:0007669"/>
    <property type="project" value="TreeGrafter"/>
</dbReference>
<keyword evidence="1" id="KW-0040">ANK repeat</keyword>
<dbReference type="GO" id="GO:0030133">
    <property type="term" value="C:transport vesicle"/>
    <property type="evidence" value="ECO:0007669"/>
    <property type="project" value="TreeGrafter"/>
</dbReference>
<evidence type="ECO:0000313" key="3">
    <source>
        <dbReference type="EMBL" id="KAK2714440.1"/>
    </source>
</evidence>
<protein>
    <recommendedName>
        <fullName evidence="2">VPS9 domain-containing protein</fullName>
    </recommendedName>
</protein>
<feature type="domain" description="VPS9" evidence="2">
    <location>
        <begin position="210"/>
        <end position="345"/>
    </location>
</feature>
<dbReference type="InterPro" id="IPR037191">
    <property type="entry name" value="VPS9_dom_sf"/>
</dbReference>
<dbReference type="PROSITE" id="PS50297">
    <property type="entry name" value="ANK_REP_REGION"/>
    <property type="match status" value="2"/>
</dbReference>
<dbReference type="Pfam" id="PF12796">
    <property type="entry name" value="Ank_2"/>
    <property type="match status" value="1"/>
</dbReference>
<dbReference type="InterPro" id="IPR051248">
    <property type="entry name" value="UPF0507/Ank_repeat_27"/>
</dbReference>
<evidence type="ECO:0000256" key="1">
    <source>
        <dbReference type="PROSITE-ProRule" id="PRU00023"/>
    </source>
</evidence>
<dbReference type="InterPro" id="IPR036770">
    <property type="entry name" value="Ankyrin_rpt-contain_sf"/>
</dbReference>
<feature type="repeat" description="ANK" evidence="1">
    <location>
        <begin position="408"/>
        <end position="440"/>
    </location>
</feature>
<sequence>MDVLLHRLVDYIQAKYPLIFNQILEEHWHIYVSKPEIEELSELSNIVSKILILDNSGAIHTFSEETCGYTDKNFDFKSCSIESEEKYYVNDGQHCSFIFLHLNSVSVNSSELDDPAERSEIQNSIFSNKKIRAKVCGFKKKLESGNSSFTETYVLVQEYVNTVAFSLKILEAKLRKNKCELSYNEKLRLEKTIYKLLQPELFDSIVVINSRKEELLNKMRKSISHLDLEQVHVQEELHQRIIPTRSILNKLQNADSPFNKIAIICQALKLLTSSILPLHKNALTDDILAAFIFCIQSSSIVNWASQFETMRHFITVELDSEQEYYLSTLEASLEYLNNIPTTLVSTLPKELLNFQAEWSGCEECHPLCVCELKRNEMELIIHSFLGNVEKVQNMLINKQLNVRFSDSCARTALHYAAKMGHQNVLLMLAYASFDINALDAERWTPLHYASDMGHKSCVKALIYYAESAANPLQVNVMTYQGETPLHLAAKGGYTSIVECLLKHGASNKLRNRSGKTASDLTVFPHLKQILKTHDQKQCSLENFEIISYNKKQDLQVMHEPDIESNGDQLSQDNHGELHALDHCVKKAIKDNDTNLLKYYLSIDCEIETEYLCDKELKEKNKCHPLCLCQNCYDLTVVSRLRVTRKPNYTLSQSKINEWIEFCRQLGKKDFELLFLQLL</sequence>
<organism evidence="3 4">
    <name type="scientific">Artemia franciscana</name>
    <name type="common">Brine shrimp</name>
    <name type="synonym">Artemia sanfranciscana</name>
    <dbReference type="NCBI Taxonomy" id="6661"/>
    <lineage>
        <taxon>Eukaryota</taxon>
        <taxon>Metazoa</taxon>
        <taxon>Ecdysozoa</taxon>
        <taxon>Arthropoda</taxon>
        <taxon>Crustacea</taxon>
        <taxon>Branchiopoda</taxon>
        <taxon>Anostraca</taxon>
        <taxon>Artemiidae</taxon>
        <taxon>Artemia</taxon>
    </lineage>
</organism>
<dbReference type="AlphaFoldDB" id="A0AA88HRL8"/>
<dbReference type="InterPro" id="IPR003123">
    <property type="entry name" value="VPS9"/>
</dbReference>
<dbReference type="PROSITE" id="PS50088">
    <property type="entry name" value="ANK_REPEAT"/>
    <property type="match status" value="2"/>
</dbReference>
<dbReference type="GO" id="GO:0000149">
    <property type="term" value="F:SNARE binding"/>
    <property type="evidence" value="ECO:0007669"/>
    <property type="project" value="TreeGrafter"/>
</dbReference>
<dbReference type="GO" id="GO:0005085">
    <property type="term" value="F:guanyl-nucleotide exchange factor activity"/>
    <property type="evidence" value="ECO:0007669"/>
    <property type="project" value="TreeGrafter"/>
</dbReference>
<dbReference type="GO" id="GO:0097422">
    <property type="term" value="C:tubular endosome"/>
    <property type="evidence" value="ECO:0007669"/>
    <property type="project" value="TreeGrafter"/>
</dbReference>
<proteinExistence type="predicted"/>
<name>A0AA88HRL8_ARTSF</name>
<dbReference type="PANTHER" id="PTHR24170:SF1">
    <property type="entry name" value="DOMAIN PROTEIN, PUTATIVE (AFU_ORTHOLOGUE AFUA_1G09870)-RELATED"/>
    <property type="match status" value="1"/>
</dbReference>
<gene>
    <name evidence="3" type="ORF">QYM36_008857</name>
</gene>
<dbReference type="SUPFAM" id="SSF48403">
    <property type="entry name" value="Ankyrin repeat"/>
    <property type="match status" value="1"/>
</dbReference>
<comment type="caution">
    <text evidence="3">The sequence shown here is derived from an EMBL/GenBank/DDBJ whole genome shotgun (WGS) entry which is preliminary data.</text>
</comment>
<dbReference type="PANTHER" id="PTHR24170">
    <property type="entry name" value="ANKYRIN REPEAT DOMAIN-CONTAINING PROTEIN 27"/>
    <property type="match status" value="1"/>
</dbReference>
<dbReference type="Pfam" id="PF13857">
    <property type="entry name" value="Ank_5"/>
    <property type="match status" value="1"/>
</dbReference>
<dbReference type="GO" id="GO:0005886">
    <property type="term" value="C:plasma membrane"/>
    <property type="evidence" value="ECO:0007669"/>
    <property type="project" value="TreeGrafter"/>
</dbReference>
<feature type="repeat" description="ANK" evidence="1">
    <location>
        <begin position="480"/>
        <end position="512"/>
    </location>
</feature>
<dbReference type="EMBL" id="JAVRJZ010000013">
    <property type="protein sequence ID" value="KAK2714440.1"/>
    <property type="molecule type" value="Genomic_DNA"/>
</dbReference>
<accession>A0AA88HRL8</accession>
<evidence type="ECO:0000313" key="4">
    <source>
        <dbReference type="Proteomes" id="UP001187531"/>
    </source>
</evidence>
<dbReference type="InterPro" id="IPR002110">
    <property type="entry name" value="Ankyrin_rpt"/>
</dbReference>
<dbReference type="GO" id="GO:0045022">
    <property type="term" value="P:early endosome to late endosome transport"/>
    <property type="evidence" value="ECO:0007669"/>
    <property type="project" value="TreeGrafter"/>
</dbReference>
<evidence type="ECO:0000259" key="2">
    <source>
        <dbReference type="PROSITE" id="PS51205"/>
    </source>
</evidence>
<dbReference type="Gene3D" id="1.25.40.20">
    <property type="entry name" value="Ankyrin repeat-containing domain"/>
    <property type="match status" value="1"/>
</dbReference>
<dbReference type="PROSITE" id="PS51205">
    <property type="entry name" value="VPS9"/>
    <property type="match status" value="1"/>
</dbReference>
<dbReference type="SMART" id="SM00248">
    <property type="entry name" value="ANK"/>
    <property type="match status" value="3"/>
</dbReference>
<dbReference type="Gene3D" id="1.20.1050.80">
    <property type="entry name" value="VPS9 domain"/>
    <property type="match status" value="1"/>
</dbReference>
<dbReference type="GO" id="GO:0005770">
    <property type="term" value="C:late endosome"/>
    <property type="evidence" value="ECO:0007669"/>
    <property type="project" value="TreeGrafter"/>
</dbReference>